<dbReference type="AlphaFoldDB" id="A0A916RSF0"/>
<reference evidence="3" key="2">
    <citation type="submission" date="2020-09" db="EMBL/GenBank/DDBJ databases">
        <authorList>
            <person name="Sun Q."/>
            <person name="Zhou Y."/>
        </authorList>
    </citation>
    <scope>NUCLEOTIDE SEQUENCE</scope>
    <source>
        <strain evidence="3">CGMCC 1.15447</strain>
    </source>
</reference>
<keyword evidence="2" id="KW-0472">Membrane</keyword>
<evidence type="ECO:0000256" key="2">
    <source>
        <dbReference type="SAM" id="Phobius"/>
    </source>
</evidence>
<proteinExistence type="predicted"/>
<gene>
    <name evidence="3" type="ORF">GCM10011507_19620</name>
</gene>
<keyword evidence="2" id="KW-1133">Transmembrane helix</keyword>
<keyword evidence="4" id="KW-1185">Reference proteome</keyword>
<name>A0A916RSF0_9BACT</name>
<feature type="transmembrane region" description="Helical" evidence="2">
    <location>
        <begin position="95"/>
        <end position="116"/>
    </location>
</feature>
<evidence type="ECO:0000313" key="4">
    <source>
        <dbReference type="Proteomes" id="UP000648801"/>
    </source>
</evidence>
<evidence type="ECO:0000313" key="3">
    <source>
        <dbReference type="EMBL" id="GGA68186.1"/>
    </source>
</evidence>
<dbReference type="Proteomes" id="UP000648801">
    <property type="component" value="Unassembled WGS sequence"/>
</dbReference>
<reference evidence="3" key="1">
    <citation type="journal article" date="2014" name="Int. J. Syst. Evol. Microbiol.">
        <title>Complete genome sequence of Corynebacterium casei LMG S-19264T (=DSM 44701T), isolated from a smear-ripened cheese.</title>
        <authorList>
            <consortium name="US DOE Joint Genome Institute (JGI-PGF)"/>
            <person name="Walter F."/>
            <person name="Albersmeier A."/>
            <person name="Kalinowski J."/>
            <person name="Ruckert C."/>
        </authorList>
    </citation>
    <scope>NUCLEOTIDE SEQUENCE</scope>
    <source>
        <strain evidence="3">CGMCC 1.15447</strain>
    </source>
</reference>
<feature type="transmembrane region" description="Helical" evidence="2">
    <location>
        <begin position="136"/>
        <end position="155"/>
    </location>
</feature>
<dbReference type="EMBL" id="BMJB01000001">
    <property type="protein sequence ID" value="GGA68186.1"/>
    <property type="molecule type" value="Genomic_DNA"/>
</dbReference>
<protein>
    <submittedName>
        <fullName evidence="3">Uncharacterized protein</fullName>
    </submittedName>
</protein>
<dbReference type="RefSeq" id="WP_188759127.1">
    <property type="nucleotide sequence ID" value="NZ_BMJB01000001.1"/>
</dbReference>
<evidence type="ECO:0000256" key="1">
    <source>
        <dbReference type="SAM" id="MobiDB-lite"/>
    </source>
</evidence>
<organism evidence="3 4">
    <name type="scientific">Edaphobacter acidisoli</name>
    <dbReference type="NCBI Taxonomy" id="2040573"/>
    <lineage>
        <taxon>Bacteria</taxon>
        <taxon>Pseudomonadati</taxon>
        <taxon>Acidobacteriota</taxon>
        <taxon>Terriglobia</taxon>
        <taxon>Terriglobales</taxon>
        <taxon>Acidobacteriaceae</taxon>
        <taxon>Edaphobacter</taxon>
    </lineage>
</organism>
<sequence>MDSVRFGRALGVGARAAAKTLVSAVDAAAAPNPSAGTKPAGTKKTAAAAATSGERLGQQAARAASQVSVSSAGLKQGSKRFGQAVWHPVVKLSGVLWLELTGVFFGIFALSAVGGAWKWREAMHEVAGNHLAHERFEWAVVMAAVFAYFCVTSFLKARRRGRGQ</sequence>
<comment type="caution">
    <text evidence="3">The sequence shown here is derived from an EMBL/GenBank/DDBJ whole genome shotgun (WGS) entry which is preliminary data.</text>
</comment>
<feature type="region of interest" description="Disordered" evidence="1">
    <location>
        <begin position="30"/>
        <end position="51"/>
    </location>
</feature>
<keyword evidence="2" id="KW-0812">Transmembrane</keyword>
<accession>A0A916RSF0</accession>